<feature type="transmembrane region" description="Helical" evidence="5">
    <location>
        <begin position="92"/>
        <end position="110"/>
    </location>
</feature>
<reference evidence="7" key="3">
    <citation type="submission" date="2025-09" db="UniProtKB">
        <authorList>
            <consortium name="Ensembl"/>
        </authorList>
    </citation>
    <scope>IDENTIFICATION</scope>
</reference>
<dbReference type="Ensembl" id="ENSTNIT00000009105.1">
    <property type="protein sequence ID" value="ENSTNIP00000008934.1"/>
    <property type="gene ID" value="ENSTNIG00000006186.1"/>
</dbReference>
<protein>
    <submittedName>
        <fullName evidence="7">DC-STAMP domain containing 1</fullName>
    </submittedName>
</protein>
<dbReference type="OMA" id="EHEVRFN"/>
<dbReference type="InParanoid" id="H3CL05"/>
<keyword evidence="8" id="KW-1185">Reference proteome</keyword>
<dbReference type="PANTHER" id="PTHR21041:SF17">
    <property type="entry name" value="E3 UBIQUITIN-PROTEIN LIGASE DCST1"/>
    <property type="match status" value="1"/>
</dbReference>
<evidence type="ECO:0000256" key="2">
    <source>
        <dbReference type="ARBA" id="ARBA00022692"/>
    </source>
</evidence>
<sequence length="619" mass="69896">MPAAARRLLFSQWEEFPVVHLLLRALFGAASGTGIYLGLIHQLPLTADWRLAAGALFVVLSVPGVCVLAAASSSFCRCAALLMFPSMLGSRGRAYLMMFTLSVLCTGPVANIQANVEAAVLSLSCNLDQQVNHMQLLWRHTIRPVVDVTQALVDDQAAFQAEALNISRKFQDLRHELVLQYGYERFTPKPPAASPAPSPASSSNTQEQFRTKTLMQCDTLVSEGVQRCSDWFSSKWEECTKAVPVPVINHILCVPMKFNFLCDVMRVMTPWCRQQIPVEGNFGRLFDQLNLSVELLSREFSTSLVLEEERQESVPGGGALVGEFTQVLRGSAQKLRNLVEKLLSVLQLLLSFTFISIFIQSFSYLRLYRSDVRFDNIYVTAHFRRIDARRKSAGRCGLLPLRRPEKKKIIDLHSPKIHAEELQQVTSGVLQVLSIFLLSGSLLTVDFALVRVLDIVSRHSFTHYNLTGHHQVSISVGGDSMMARLLRKTVSAFNSSSSINVQTDNLECVSAPSPLPAGVYVMCVCLVLMAALFSCLQVYTNRLRRAIAAFYYPEREKKRILFLYNLMMQRRRTCVDRNRVIRRGHRPRTVFHRLSRWWRQLSAPQRQEVESAVTWYHPG</sequence>
<feature type="transmembrane region" description="Helical" evidence="5">
    <location>
        <begin position="342"/>
        <end position="365"/>
    </location>
</feature>
<dbReference type="HOGENOM" id="CLU_015030_1_1_1"/>
<dbReference type="Pfam" id="PF07782">
    <property type="entry name" value="DC_STAMP"/>
    <property type="match status" value="1"/>
</dbReference>
<evidence type="ECO:0000256" key="1">
    <source>
        <dbReference type="ARBA" id="ARBA00004141"/>
    </source>
</evidence>
<keyword evidence="2 5" id="KW-0812">Transmembrane</keyword>
<proteinExistence type="predicted"/>
<evidence type="ECO:0000256" key="4">
    <source>
        <dbReference type="ARBA" id="ARBA00023136"/>
    </source>
</evidence>
<feature type="transmembrane region" description="Helical" evidence="5">
    <location>
        <begin position="51"/>
        <end position="71"/>
    </location>
</feature>
<comment type="subcellular location">
    <subcellularLocation>
        <location evidence="1">Membrane</location>
        <topology evidence="1">Multi-pass membrane protein</topology>
    </subcellularLocation>
</comment>
<feature type="transmembrane region" description="Helical" evidence="5">
    <location>
        <begin position="21"/>
        <end position="39"/>
    </location>
</feature>
<name>H3CL05_TETNG</name>
<dbReference type="STRING" id="99883.ENSTNIP00000008934"/>
<dbReference type="AlphaFoldDB" id="H3CL05"/>
<dbReference type="InterPro" id="IPR051856">
    <property type="entry name" value="CSR-E3_Ligase_Protein"/>
</dbReference>
<dbReference type="Proteomes" id="UP000007303">
    <property type="component" value="Unassembled WGS sequence"/>
</dbReference>
<evidence type="ECO:0000313" key="8">
    <source>
        <dbReference type="Proteomes" id="UP000007303"/>
    </source>
</evidence>
<reference evidence="8" key="1">
    <citation type="journal article" date="2004" name="Nature">
        <title>Genome duplication in the teleost fish Tetraodon nigroviridis reveals the early vertebrate proto-karyotype.</title>
        <authorList>
            <person name="Jaillon O."/>
            <person name="Aury J.-M."/>
            <person name="Brunet F."/>
            <person name="Petit J.-L."/>
            <person name="Stange-Thomann N."/>
            <person name="Mauceli E."/>
            <person name="Bouneau L."/>
            <person name="Fischer C."/>
            <person name="Ozouf-Costaz C."/>
            <person name="Bernot A."/>
            <person name="Nicaud S."/>
            <person name="Jaffe D."/>
            <person name="Fisher S."/>
            <person name="Lutfalla G."/>
            <person name="Dossat C."/>
            <person name="Segurens B."/>
            <person name="Dasilva C."/>
            <person name="Salanoubat M."/>
            <person name="Levy M."/>
            <person name="Boudet N."/>
            <person name="Castellano S."/>
            <person name="Anthouard V."/>
            <person name="Jubin C."/>
            <person name="Castelli V."/>
            <person name="Katinka M."/>
            <person name="Vacherie B."/>
            <person name="Biemont C."/>
            <person name="Skalli Z."/>
            <person name="Cattolico L."/>
            <person name="Poulain J."/>
            <person name="De Berardinis V."/>
            <person name="Cruaud C."/>
            <person name="Duprat S."/>
            <person name="Brottier P."/>
            <person name="Coutanceau J.-P."/>
            <person name="Gouzy J."/>
            <person name="Parra G."/>
            <person name="Lardier G."/>
            <person name="Chapple C."/>
            <person name="McKernan K.J."/>
            <person name="McEwan P."/>
            <person name="Bosak S."/>
            <person name="Kellis M."/>
            <person name="Volff J.-N."/>
            <person name="Guigo R."/>
            <person name="Zody M.C."/>
            <person name="Mesirov J."/>
            <person name="Lindblad-Toh K."/>
            <person name="Birren B."/>
            <person name="Nusbaum C."/>
            <person name="Kahn D."/>
            <person name="Robinson-Rechavi M."/>
            <person name="Laudet V."/>
            <person name="Schachter V."/>
            <person name="Quetier F."/>
            <person name="Saurin W."/>
            <person name="Scarpelli C."/>
            <person name="Wincker P."/>
            <person name="Lander E.S."/>
            <person name="Weissenbach J."/>
            <person name="Roest Crollius H."/>
        </authorList>
    </citation>
    <scope>NUCLEOTIDE SEQUENCE [LARGE SCALE GENOMIC DNA]</scope>
</reference>
<keyword evidence="4 5" id="KW-0472">Membrane</keyword>
<reference evidence="7" key="2">
    <citation type="submission" date="2025-08" db="UniProtKB">
        <authorList>
            <consortium name="Ensembl"/>
        </authorList>
    </citation>
    <scope>IDENTIFICATION</scope>
</reference>
<dbReference type="PANTHER" id="PTHR21041">
    <property type="entry name" value="DENDRITIC CELL-SPECIFIC TRANSMEMBRANE PROTEIN"/>
    <property type="match status" value="1"/>
</dbReference>
<organism evidence="7 8">
    <name type="scientific">Tetraodon nigroviridis</name>
    <name type="common">Spotted green pufferfish</name>
    <name type="synonym">Chelonodon nigroviridis</name>
    <dbReference type="NCBI Taxonomy" id="99883"/>
    <lineage>
        <taxon>Eukaryota</taxon>
        <taxon>Metazoa</taxon>
        <taxon>Chordata</taxon>
        <taxon>Craniata</taxon>
        <taxon>Vertebrata</taxon>
        <taxon>Euteleostomi</taxon>
        <taxon>Actinopterygii</taxon>
        <taxon>Neopterygii</taxon>
        <taxon>Teleostei</taxon>
        <taxon>Neoteleostei</taxon>
        <taxon>Acanthomorphata</taxon>
        <taxon>Eupercaria</taxon>
        <taxon>Tetraodontiformes</taxon>
        <taxon>Tetradontoidea</taxon>
        <taxon>Tetraodontidae</taxon>
        <taxon>Tetraodon</taxon>
    </lineage>
</organism>
<evidence type="ECO:0000256" key="5">
    <source>
        <dbReference type="SAM" id="Phobius"/>
    </source>
</evidence>
<accession>H3CL05</accession>
<evidence type="ECO:0000313" key="7">
    <source>
        <dbReference type="Ensembl" id="ENSTNIP00000008934.1"/>
    </source>
</evidence>
<feature type="domain" description="Dendritic cell-specific transmembrane protein-like" evidence="6">
    <location>
        <begin position="374"/>
        <end position="564"/>
    </location>
</feature>
<evidence type="ECO:0000259" key="6">
    <source>
        <dbReference type="Pfam" id="PF07782"/>
    </source>
</evidence>
<feature type="transmembrane region" description="Helical" evidence="5">
    <location>
        <begin position="519"/>
        <end position="539"/>
    </location>
</feature>
<dbReference type="InterPro" id="IPR012858">
    <property type="entry name" value="DC_STAMP-like"/>
</dbReference>
<dbReference type="GO" id="GO:0016020">
    <property type="term" value="C:membrane"/>
    <property type="evidence" value="ECO:0007669"/>
    <property type="project" value="UniProtKB-SubCell"/>
</dbReference>
<dbReference type="GeneTree" id="ENSGT00940000153269"/>
<evidence type="ECO:0000256" key="3">
    <source>
        <dbReference type="ARBA" id="ARBA00022989"/>
    </source>
</evidence>
<feature type="transmembrane region" description="Helical" evidence="5">
    <location>
        <begin position="432"/>
        <end position="453"/>
    </location>
</feature>
<keyword evidence="3 5" id="KW-1133">Transmembrane helix</keyword>